<feature type="coiled-coil region" evidence="1">
    <location>
        <begin position="339"/>
        <end position="366"/>
    </location>
</feature>
<dbReference type="EMBL" id="CP031035">
    <property type="protein sequence ID" value="QDZ18796.1"/>
    <property type="molecule type" value="Genomic_DNA"/>
</dbReference>
<feature type="compositionally biased region" description="Gly residues" evidence="2">
    <location>
        <begin position="1"/>
        <end position="13"/>
    </location>
</feature>
<dbReference type="OrthoDB" id="544715at2759"/>
<feature type="compositionally biased region" description="Basic and acidic residues" evidence="2">
    <location>
        <begin position="68"/>
        <end position="82"/>
    </location>
</feature>
<evidence type="ECO:0008006" key="5">
    <source>
        <dbReference type="Google" id="ProtNLM"/>
    </source>
</evidence>
<name>A0A5B8MDY0_9CHLO</name>
<keyword evidence="4" id="KW-1185">Reference proteome</keyword>
<accession>A0A5B8MDY0</accession>
<sequence>MAGEGGGVGGGGKGEVESLNDVELEMHRKWNVSFKKKEAEEEVTDERRAKHLARLEEEEVRRIAQEALRKQEERERLERERNATASNEEGEEMDDRKKYILQVLEEIKGKIPDQCKAAFTSELVQLNLEYSERVKVTVKASFPKGFSPSNKMVHCDVESKSLHEDIVGKLLAGLQQHLEQTFGAGSGNQEGENPIGHIYQYCDKFLGKNHLLTAYEEIQRIKKEILKPPSKVLGLENKQGVIKVRVQVEKYYVDLKVKVFCKNSVDYPDGIIEVGIIETNLTKELEKSFLALTEARIRLHGDAQEVVDASMLEDRPPEKEAKSKMKKKVHPRKVVFQTAASKNTEAEMLQKQEERERERLKKLLEDSNRPKVIEPRIFIIVEFVYKELLKPVVESKCPCCDKKILPSDPKHCAKIPSKMKADRLYCGHFYHHHCLTNYLSNPPFDDECHICGAQISHHKFVDTKQQLEKRWAQKQARQREIEDLEDLFGF</sequence>
<dbReference type="PANTHER" id="PTHR40237:SF1">
    <property type="entry name" value="LD44813P"/>
    <property type="match status" value="1"/>
</dbReference>
<dbReference type="AlphaFoldDB" id="A0A5B8MDY0"/>
<feature type="region of interest" description="Disordered" evidence="2">
    <location>
        <begin position="68"/>
        <end position="93"/>
    </location>
</feature>
<evidence type="ECO:0000256" key="1">
    <source>
        <dbReference type="SAM" id="Coils"/>
    </source>
</evidence>
<keyword evidence="1" id="KW-0175">Coiled coil</keyword>
<evidence type="ECO:0000313" key="3">
    <source>
        <dbReference type="EMBL" id="QDZ18796.1"/>
    </source>
</evidence>
<dbReference type="PANTHER" id="PTHR40237">
    <property type="entry name" value="LD44813P"/>
    <property type="match status" value="1"/>
</dbReference>
<protein>
    <recommendedName>
        <fullName evidence="5">RWD domain-containing protein</fullName>
    </recommendedName>
</protein>
<proteinExistence type="predicted"/>
<evidence type="ECO:0000313" key="4">
    <source>
        <dbReference type="Proteomes" id="UP000316726"/>
    </source>
</evidence>
<evidence type="ECO:0000256" key="2">
    <source>
        <dbReference type="SAM" id="MobiDB-lite"/>
    </source>
</evidence>
<feature type="region of interest" description="Disordered" evidence="2">
    <location>
        <begin position="1"/>
        <end position="20"/>
    </location>
</feature>
<gene>
    <name evidence="3" type="ORF">A3770_02p13140</name>
</gene>
<organism evidence="3 4">
    <name type="scientific">Chloropicon primus</name>
    <dbReference type="NCBI Taxonomy" id="1764295"/>
    <lineage>
        <taxon>Eukaryota</taxon>
        <taxon>Viridiplantae</taxon>
        <taxon>Chlorophyta</taxon>
        <taxon>Chloropicophyceae</taxon>
        <taxon>Chloropicales</taxon>
        <taxon>Chloropicaceae</taxon>
        <taxon>Chloropicon</taxon>
    </lineage>
</organism>
<dbReference type="Proteomes" id="UP000316726">
    <property type="component" value="Chromosome 2"/>
</dbReference>
<reference evidence="3 4" key="1">
    <citation type="submission" date="2018-07" db="EMBL/GenBank/DDBJ databases">
        <title>The complete nuclear genome of the prasinophyte Chloropicon primus (CCMP1205).</title>
        <authorList>
            <person name="Pombert J.-F."/>
            <person name="Otis C."/>
            <person name="Turmel M."/>
            <person name="Lemieux C."/>
        </authorList>
    </citation>
    <scope>NUCLEOTIDE SEQUENCE [LARGE SCALE GENOMIC DNA]</scope>
    <source>
        <strain evidence="3 4">CCMP1205</strain>
    </source>
</reference>